<dbReference type="InterPro" id="IPR000488">
    <property type="entry name" value="Death_dom"/>
</dbReference>
<dbReference type="FunFam" id="1.10.510.10:FF:000414">
    <property type="entry name" value="Interleukin-1 receptor-associated kinase 4"/>
    <property type="match status" value="1"/>
</dbReference>
<comment type="subunit">
    <text evidence="8">Associates with MYD88 and IRAK2 to form a ternary complex called the Myddosome.</text>
</comment>
<feature type="domain" description="Protein kinase" evidence="12">
    <location>
        <begin position="189"/>
        <end position="464"/>
    </location>
</feature>
<feature type="binding site" evidence="10">
    <location>
        <position position="316"/>
    </location>
    <ligand>
        <name>ATP</name>
        <dbReference type="ChEBI" id="CHEBI:30616"/>
    </ligand>
</feature>
<feature type="binding site" evidence="11">
    <location>
        <position position="217"/>
    </location>
    <ligand>
        <name>ATP</name>
        <dbReference type="ChEBI" id="CHEBI:30616"/>
    </ligand>
</feature>
<dbReference type="SUPFAM" id="SSF47986">
    <property type="entry name" value="DEATH domain"/>
    <property type="match status" value="1"/>
</dbReference>
<dbReference type="InterPro" id="IPR011029">
    <property type="entry name" value="DEATH-like_dom_sf"/>
</dbReference>
<dbReference type="Ensembl" id="ENSSORT00005020421.1">
    <property type="protein sequence ID" value="ENSSORP00005019859.1"/>
    <property type="gene ID" value="ENSSORG00005009702.1"/>
</dbReference>
<dbReference type="InterPro" id="IPR000719">
    <property type="entry name" value="Prot_kinase_dom"/>
</dbReference>
<evidence type="ECO:0000256" key="1">
    <source>
        <dbReference type="ARBA" id="ARBA00022527"/>
    </source>
</evidence>
<dbReference type="Proteomes" id="UP000472271">
    <property type="component" value="Chromosome 6"/>
</dbReference>
<evidence type="ECO:0000256" key="5">
    <source>
        <dbReference type="ARBA" id="ARBA00022840"/>
    </source>
</evidence>
<name>A0A672ZSI5_9TELE</name>
<dbReference type="GeneID" id="115420712"/>
<keyword evidence="2 8" id="KW-0808">Transferase</keyword>
<evidence type="ECO:0000256" key="6">
    <source>
        <dbReference type="ARBA" id="ARBA00047899"/>
    </source>
</evidence>
<dbReference type="GO" id="GO:0005737">
    <property type="term" value="C:cytoplasm"/>
    <property type="evidence" value="ECO:0007669"/>
    <property type="project" value="UniProtKB-SubCell"/>
</dbReference>
<keyword evidence="5 8" id="KW-0067">ATP-binding</keyword>
<reference evidence="13" key="3">
    <citation type="submission" date="2025-09" db="UniProtKB">
        <authorList>
            <consortium name="Ensembl"/>
        </authorList>
    </citation>
    <scope>IDENTIFICATION</scope>
</reference>
<evidence type="ECO:0000256" key="4">
    <source>
        <dbReference type="ARBA" id="ARBA00022777"/>
    </source>
</evidence>
<dbReference type="Gene3D" id="1.10.510.10">
    <property type="entry name" value="Transferase(Phosphotransferase) domain 1"/>
    <property type="match status" value="1"/>
</dbReference>
<keyword evidence="3 8" id="KW-0547">Nucleotide-binding</keyword>
<evidence type="ECO:0000256" key="3">
    <source>
        <dbReference type="ARBA" id="ARBA00022741"/>
    </source>
</evidence>
<dbReference type="PIRSF" id="PIRSF038189">
    <property type="entry name" value="IRAK4"/>
    <property type="match status" value="1"/>
</dbReference>
<reference evidence="13" key="1">
    <citation type="submission" date="2019-06" db="EMBL/GenBank/DDBJ databases">
        <authorList>
            <consortium name="Wellcome Sanger Institute Data Sharing"/>
        </authorList>
    </citation>
    <scope>NUCLEOTIDE SEQUENCE [LARGE SCALE GENOMIC DNA]</scope>
</reference>
<dbReference type="InterPro" id="IPR051824">
    <property type="entry name" value="LRR_Rcpt-Like_S/T_Kinase"/>
</dbReference>
<keyword evidence="8" id="KW-0391">Immunity</keyword>
<dbReference type="RefSeq" id="XP_029992034.1">
    <property type="nucleotide sequence ID" value="XM_030136174.1"/>
</dbReference>
<comment type="similarity">
    <text evidence="8">Belongs to the protein kinase superfamily. TKL Ser/Thr protein kinase family. Pelle subfamily.</text>
</comment>
<comment type="catalytic activity">
    <reaction evidence="6 8">
        <text>L-threonyl-[protein] + ATP = O-phospho-L-threonyl-[protein] + ADP + H(+)</text>
        <dbReference type="Rhea" id="RHEA:46608"/>
        <dbReference type="Rhea" id="RHEA-COMP:11060"/>
        <dbReference type="Rhea" id="RHEA-COMP:11605"/>
        <dbReference type="ChEBI" id="CHEBI:15378"/>
        <dbReference type="ChEBI" id="CHEBI:30013"/>
        <dbReference type="ChEBI" id="CHEBI:30616"/>
        <dbReference type="ChEBI" id="CHEBI:61977"/>
        <dbReference type="ChEBI" id="CHEBI:456216"/>
        <dbReference type="EC" id="2.7.11.1"/>
    </reaction>
</comment>
<evidence type="ECO:0000256" key="10">
    <source>
        <dbReference type="PIRSR" id="PIRSR038189-2"/>
    </source>
</evidence>
<dbReference type="Gene3D" id="1.10.533.10">
    <property type="entry name" value="Death Domain, Fas"/>
    <property type="match status" value="1"/>
</dbReference>
<dbReference type="PANTHER" id="PTHR48006:SF102">
    <property type="entry name" value="LEUCINE-RICH REPEAT-CONTAINING PROTEIN DDB_G0281931-RELATED"/>
    <property type="match status" value="1"/>
</dbReference>
<comment type="subcellular location">
    <subcellularLocation>
        <location evidence="8">Cytoplasm</location>
    </subcellularLocation>
</comment>
<dbReference type="PANTHER" id="PTHR48006">
    <property type="entry name" value="LEUCINE-RICH REPEAT-CONTAINING PROTEIN DDB_G0281931-RELATED"/>
    <property type="match status" value="1"/>
</dbReference>
<protein>
    <recommendedName>
        <fullName evidence="8">Interleukin-1 receptor-associated kinase 4</fullName>
        <ecNumber evidence="8">2.7.11.1</ecNumber>
    </recommendedName>
</protein>
<evidence type="ECO:0000313" key="13">
    <source>
        <dbReference type="Ensembl" id="ENSSORP00005019859.1"/>
    </source>
</evidence>
<dbReference type="Pfam" id="PF00069">
    <property type="entry name" value="Pkinase"/>
    <property type="match status" value="1"/>
</dbReference>
<dbReference type="PROSITE" id="PS00107">
    <property type="entry name" value="PROTEIN_KINASE_ATP"/>
    <property type="match status" value="1"/>
</dbReference>
<dbReference type="Pfam" id="PF00531">
    <property type="entry name" value="Death"/>
    <property type="match status" value="1"/>
</dbReference>
<keyword evidence="4 8" id="KW-0418">Kinase</keyword>
<evidence type="ECO:0000256" key="2">
    <source>
        <dbReference type="ARBA" id="ARBA00022679"/>
    </source>
</evidence>
<dbReference type="InterPro" id="IPR017428">
    <property type="entry name" value="IRAK4"/>
</dbReference>
<comment type="cofactor">
    <cofactor evidence="8">
        <name>Mg(2+)</name>
        <dbReference type="ChEBI" id="CHEBI:18420"/>
    </cofactor>
</comment>
<dbReference type="GO" id="GO:0045087">
    <property type="term" value="P:innate immune response"/>
    <property type="evidence" value="ECO:0007669"/>
    <property type="project" value="UniProtKB-UniRule"/>
</dbReference>
<evidence type="ECO:0000256" key="8">
    <source>
        <dbReference type="PIRNR" id="PIRNR038189"/>
    </source>
</evidence>
<reference evidence="13" key="2">
    <citation type="submission" date="2025-08" db="UniProtKB">
        <authorList>
            <consortium name="Ensembl"/>
        </authorList>
    </citation>
    <scope>IDENTIFICATION</scope>
</reference>
<feature type="binding site" evidence="10">
    <location>
        <begin position="316"/>
        <end position="318"/>
    </location>
    <ligand>
        <name>ATP</name>
        <dbReference type="ChEBI" id="CHEBI:30616"/>
    </ligand>
</feature>
<keyword evidence="8" id="KW-0460">Magnesium</keyword>
<dbReference type="CTD" id="51135"/>
<evidence type="ECO:0000256" key="11">
    <source>
        <dbReference type="PROSITE-ProRule" id="PRU10141"/>
    </source>
</evidence>
<dbReference type="EC" id="2.7.11.1" evidence="8"/>
<dbReference type="GO" id="GO:0004674">
    <property type="term" value="F:protein serine/threonine kinase activity"/>
    <property type="evidence" value="ECO:0007669"/>
    <property type="project" value="UniProtKB-UniRule"/>
</dbReference>
<keyword evidence="1 8" id="KW-0723">Serine/threonine-protein kinase</keyword>
<dbReference type="AlphaFoldDB" id="A0A672ZSI5"/>
<comment type="function">
    <text evidence="8">Serine/threonine-protein kinase that plays a critical role in initiating innate immune response against foreign pathogens.</text>
</comment>
<evidence type="ECO:0000259" key="12">
    <source>
        <dbReference type="PROSITE" id="PS50011"/>
    </source>
</evidence>
<dbReference type="InParanoid" id="A0A672ZSI5"/>
<organism evidence="13 14">
    <name type="scientific">Sphaeramia orbicularis</name>
    <name type="common">orbiculate cardinalfish</name>
    <dbReference type="NCBI Taxonomy" id="375764"/>
    <lineage>
        <taxon>Eukaryota</taxon>
        <taxon>Metazoa</taxon>
        <taxon>Chordata</taxon>
        <taxon>Craniata</taxon>
        <taxon>Vertebrata</taxon>
        <taxon>Euteleostomi</taxon>
        <taxon>Actinopterygii</taxon>
        <taxon>Neopterygii</taxon>
        <taxon>Teleostei</taxon>
        <taxon>Neoteleostei</taxon>
        <taxon>Acanthomorphata</taxon>
        <taxon>Gobiaria</taxon>
        <taxon>Kurtiformes</taxon>
        <taxon>Apogonoidei</taxon>
        <taxon>Apogonidae</taxon>
        <taxon>Apogoninae</taxon>
        <taxon>Sphaeramia</taxon>
    </lineage>
</organism>
<keyword evidence="14" id="KW-1185">Reference proteome</keyword>
<evidence type="ECO:0000313" key="14">
    <source>
        <dbReference type="Proteomes" id="UP000472271"/>
    </source>
</evidence>
<keyword evidence="8" id="KW-0399">Innate immunity</keyword>
<dbReference type="InterPro" id="IPR011009">
    <property type="entry name" value="Kinase-like_dom_sf"/>
</dbReference>
<keyword evidence="8" id="KW-0963">Cytoplasm</keyword>
<dbReference type="GO" id="GO:0000287">
    <property type="term" value="F:magnesium ion binding"/>
    <property type="evidence" value="ECO:0007669"/>
    <property type="project" value="InterPro"/>
</dbReference>
<feature type="active site" description="Proton acceptor" evidence="9">
    <location>
        <position position="314"/>
    </location>
</feature>
<feature type="binding site" evidence="10">
    <location>
        <position position="216"/>
    </location>
    <ligand>
        <name>ATP</name>
        <dbReference type="ChEBI" id="CHEBI:30616"/>
    </ligand>
</feature>
<gene>
    <name evidence="13" type="primary">irak4</name>
</gene>
<comment type="catalytic activity">
    <reaction evidence="7 8">
        <text>L-seryl-[protein] + ATP = O-phospho-L-seryl-[protein] + ADP + H(+)</text>
        <dbReference type="Rhea" id="RHEA:17989"/>
        <dbReference type="Rhea" id="RHEA-COMP:9863"/>
        <dbReference type="Rhea" id="RHEA-COMP:11604"/>
        <dbReference type="ChEBI" id="CHEBI:15378"/>
        <dbReference type="ChEBI" id="CHEBI:29999"/>
        <dbReference type="ChEBI" id="CHEBI:30616"/>
        <dbReference type="ChEBI" id="CHEBI:83421"/>
        <dbReference type="ChEBI" id="CHEBI:456216"/>
        <dbReference type="EC" id="2.7.11.1"/>
    </reaction>
</comment>
<accession>A0A672ZSI5</accession>
<dbReference type="GO" id="GO:0005524">
    <property type="term" value="F:ATP binding"/>
    <property type="evidence" value="ECO:0007669"/>
    <property type="project" value="UniProtKB-UniRule"/>
</dbReference>
<proteinExistence type="inferred from homology"/>
<sequence length="475" mass="53475">MSEVDRLFFCDIMNSSITSATYIRNISLTVRRKVSYFLDPQDKWKDVIVSIRDENGGLRYSQHHVRRFECLVREGKSPTIELLNDWGTTNSTVGELVEILKNQKLLAAASVLLPEEETPSVETRQDSDAIERASILPTRLLEDPEEHSQPVHSVLQELTPLVNHKSSFSSFSYSELMKITGNFDDRPMSDGGSRLGEGGFGTVYKGLLNNKPVAVKKLNAMDSISLDELQVQFEQEIQTLQMLKHKNLVDMIGFSCEGQHPCLVYAFMANGSLLDRLACLDESPPLSWCQRCLIVMGTARGLEYLHSNHHVHRDIKSANILLDENFAAKISDFGLTRASAKHSSTTMMTGRIVGTSAYMAPEALRGEITPKSDIFSFGVVLLEILSGLPPADEKREPQFLMDLRHDIDDEDEELTLEDFLDKKMRDWEMGQVETIYSLACSCLHDRKNRRPVITQVVSELKDVIKSIGADFQAED</sequence>
<dbReference type="OrthoDB" id="4062651at2759"/>
<dbReference type="PROSITE" id="PS50011">
    <property type="entry name" value="PROTEIN_KINASE_DOM"/>
    <property type="match status" value="1"/>
</dbReference>
<dbReference type="SUPFAM" id="SSF56112">
    <property type="entry name" value="Protein kinase-like (PK-like)"/>
    <property type="match status" value="1"/>
</dbReference>
<dbReference type="GO" id="GO:0007165">
    <property type="term" value="P:signal transduction"/>
    <property type="evidence" value="ECO:0007669"/>
    <property type="project" value="InterPro"/>
</dbReference>
<dbReference type="SMART" id="SM00220">
    <property type="entry name" value="S_TKc"/>
    <property type="match status" value="1"/>
</dbReference>
<evidence type="ECO:0000256" key="9">
    <source>
        <dbReference type="PIRSR" id="PIRSR038189-1"/>
    </source>
</evidence>
<dbReference type="Gene3D" id="3.30.200.20">
    <property type="entry name" value="Phosphorylase Kinase, domain 1"/>
    <property type="match status" value="1"/>
</dbReference>
<dbReference type="InterPro" id="IPR017441">
    <property type="entry name" value="Protein_kinase_ATP_BS"/>
</dbReference>
<evidence type="ECO:0000256" key="7">
    <source>
        <dbReference type="ARBA" id="ARBA00048679"/>
    </source>
</evidence>